<reference evidence="8 9" key="1">
    <citation type="journal article" date="2020" name="Elife">
        <title>Loss of centromere function drives karyotype evolution in closely related Malassezia species.</title>
        <authorList>
            <person name="Sankaranarayanan S.R."/>
            <person name="Ianiri G."/>
            <person name="Coelho M.A."/>
            <person name="Reza M.H."/>
            <person name="Thimmappa B.C."/>
            <person name="Ganguly P."/>
            <person name="Vadnala R.N."/>
            <person name="Sun S."/>
            <person name="Siddharthan R."/>
            <person name="Tellgren-Roth C."/>
            <person name="Dawson T.L."/>
            <person name="Heitman J."/>
            <person name="Sanyal K."/>
        </authorList>
    </citation>
    <scope>NUCLEOTIDE SEQUENCE [LARGE SCALE GENOMIC DNA]</scope>
    <source>
        <strain evidence="8">CBS14141</strain>
    </source>
</reference>
<sequence>MSGSRSETPESVSTTGEKPFYDAPQAPAGEAAAAAPADAAAGHAYAYGTAPTISTGPTTGAPPITSMSLSGSLPATGVAFASGAPAAGAPASSAPAASGAHIGAGADASVPNAQHLPSAPHSHAPVAVGGKRGSVSSSLFGRAGPKPAPGLEGNVKMTKAELVSGPYSHDAVRGALNDPKAHGIHVVDDDSDQTARASAGPSGAAAAGADLEKQGGADDDDDDGEDDAARIAREIAEAEAGKTHAPQVDEQGRIIVRWDGYKDPEHAINMPFVYRMYLTALGSLMTLATAFASSSPSFLMPQIVREFSTTKEVFKASTFLFVGGFCFAPLMWAPIAERYGHKWTYTASMIGFTAFNLGCAFAPNMGALIIFRLLAGASASCTMSNVAPMIASLYSIRYLNVSVSMFAIAPFAGPCLGPIIGGYIEQSGAHWRWIFRVMSIVSGVFIFTSAFTMSETLDAIRLRYKAERLRRETGDDRYVAPIEVREKETPFELVSKIVGKPVRLFFAEPMLIAVTIYISFVYGTLYLLFVAYPIVFGELHHMRPGSIGLTFLGYFCGTVLGSLWVIFYDNKRYIAKIDANGGRPPAPEARLHMVTIGAPMLVVSLFWFAWTSWPSVSYWSPLIALSFYGIAQFFIFLGLMVYITEVYMLNAASAIAANTVVRSGFGVGFPMFGEQMYHKLDPRWASTLLAFIALLLFPIPFVLKRYGKKLRGMSKHAH</sequence>
<feature type="region of interest" description="Disordered" evidence="5">
    <location>
        <begin position="84"/>
        <end position="153"/>
    </location>
</feature>
<feature type="transmembrane region" description="Helical" evidence="6">
    <location>
        <begin position="345"/>
        <end position="363"/>
    </location>
</feature>
<feature type="compositionally biased region" description="Low complexity" evidence="5">
    <location>
        <begin position="21"/>
        <end position="35"/>
    </location>
</feature>
<gene>
    <name evidence="8" type="ORF">GLX27_004334</name>
</gene>
<evidence type="ECO:0000256" key="3">
    <source>
        <dbReference type="ARBA" id="ARBA00022989"/>
    </source>
</evidence>
<feature type="region of interest" description="Disordered" evidence="5">
    <location>
        <begin position="1"/>
        <end position="35"/>
    </location>
</feature>
<evidence type="ECO:0000259" key="7">
    <source>
        <dbReference type="PROSITE" id="PS50850"/>
    </source>
</evidence>
<feature type="transmembrane region" description="Helical" evidence="6">
    <location>
        <begin position="272"/>
        <end position="293"/>
    </location>
</feature>
<feature type="compositionally biased region" description="Polar residues" evidence="5">
    <location>
        <begin position="1"/>
        <end position="16"/>
    </location>
</feature>
<feature type="transmembrane region" description="Helical" evidence="6">
    <location>
        <begin position="433"/>
        <end position="453"/>
    </location>
</feature>
<feature type="region of interest" description="Disordered" evidence="5">
    <location>
        <begin position="181"/>
        <end position="225"/>
    </location>
</feature>
<dbReference type="PANTHER" id="PTHR23502:SF173">
    <property type="entry name" value="MFS-MULTIDRUG-RESISTANCE TRANSPORTER-RELATED"/>
    <property type="match status" value="1"/>
</dbReference>
<keyword evidence="9" id="KW-1185">Reference proteome</keyword>
<dbReference type="InterPro" id="IPR036259">
    <property type="entry name" value="MFS_trans_sf"/>
</dbReference>
<feature type="transmembrane region" description="Helical" evidence="6">
    <location>
        <begin position="589"/>
        <end position="610"/>
    </location>
</feature>
<feature type="transmembrane region" description="Helical" evidence="6">
    <location>
        <begin position="622"/>
        <end position="643"/>
    </location>
</feature>
<evidence type="ECO:0000256" key="1">
    <source>
        <dbReference type="ARBA" id="ARBA00004141"/>
    </source>
</evidence>
<comment type="subcellular location">
    <subcellularLocation>
        <location evidence="1">Membrane</location>
        <topology evidence="1">Multi-pass membrane protein</topology>
    </subcellularLocation>
</comment>
<dbReference type="Proteomes" id="UP000818624">
    <property type="component" value="Chromosome 6"/>
</dbReference>
<dbReference type="EMBL" id="CP046239">
    <property type="protein sequence ID" value="WFD49650.1"/>
    <property type="molecule type" value="Genomic_DNA"/>
</dbReference>
<evidence type="ECO:0000256" key="5">
    <source>
        <dbReference type="SAM" id="MobiDB-lite"/>
    </source>
</evidence>
<dbReference type="PROSITE" id="PS50850">
    <property type="entry name" value="MFS"/>
    <property type="match status" value="1"/>
</dbReference>
<dbReference type="Gene3D" id="1.20.1250.20">
    <property type="entry name" value="MFS general substrate transporter like domains"/>
    <property type="match status" value="1"/>
</dbReference>
<proteinExistence type="predicted"/>
<dbReference type="InterPro" id="IPR020846">
    <property type="entry name" value="MFS_dom"/>
</dbReference>
<feature type="compositionally biased region" description="Low complexity" evidence="5">
    <location>
        <begin position="195"/>
        <end position="209"/>
    </location>
</feature>
<evidence type="ECO:0000313" key="9">
    <source>
        <dbReference type="Proteomes" id="UP000818624"/>
    </source>
</evidence>
<evidence type="ECO:0000256" key="4">
    <source>
        <dbReference type="ARBA" id="ARBA00023136"/>
    </source>
</evidence>
<feature type="transmembrane region" description="Helical" evidence="6">
    <location>
        <begin position="510"/>
        <end position="535"/>
    </location>
</feature>
<feature type="domain" description="Major facilitator superfamily (MFS) profile" evidence="7">
    <location>
        <begin position="275"/>
        <end position="710"/>
    </location>
</feature>
<dbReference type="PANTHER" id="PTHR23502">
    <property type="entry name" value="MAJOR FACILITATOR SUPERFAMILY"/>
    <property type="match status" value="1"/>
</dbReference>
<keyword evidence="3 6" id="KW-1133">Transmembrane helix</keyword>
<accession>A0ABY8EZ16</accession>
<keyword evidence="4 6" id="KW-0472">Membrane</keyword>
<feature type="transmembrane region" description="Helical" evidence="6">
    <location>
        <begin position="655"/>
        <end position="672"/>
    </location>
</feature>
<dbReference type="Pfam" id="PF07690">
    <property type="entry name" value="MFS_1"/>
    <property type="match status" value="1"/>
</dbReference>
<feature type="transmembrane region" description="Helical" evidence="6">
    <location>
        <begin position="398"/>
        <end position="421"/>
    </location>
</feature>
<feature type="transmembrane region" description="Helical" evidence="6">
    <location>
        <begin position="547"/>
        <end position="568"/>
    </location>
</feature>
<dbReference type="SUPFAM" id="SSF103473">
    <property type="entry name" value="MFS general substrate transporter"/>
    <property type="match status" value="1"/>
</dbReference>
<evidence type="ECO:0000256" key="2">
    <source>
        <dbReference type="ARBA" id="ARBA00022692"/>
    </source>
</evidence>
<dbReference type="CDD" id="cd17323">
    <property type="entry name" value="MFS_Tpo1_MDR_like"/>
    <property type="match status" value="1"/>
</dbReference>
<dbReference type="InterPro" id="IPR011701">
    <property type="entry name" value="MFS"/>
</dbReference>
<feature type="compositionally biased region" description="Low complexity" evidence="5">
    <location>
        <begin position="84"/>
        <end position="109"/>
    </location>
</feature>
<evidence type="ECO:0000256" key="6">
    <source>
        <dbReference type="SAM" id="Phobius"/>
    </source>
</evidence>
<name>A0ABY8EZ16_MALFU</name>
<evidence type="ECO:0000313" key="8">
    <source>
        <dbReference type="EMBL" id="WFD49650.1"/>
    </source>
</evidence>
<organism evidence="8 9">
    <name type="scientific">Malassezia furfur</name>
    <name type="common">Pityriasis versicolor infection agent</name>
    <name type="synonym">Pityrosporum furfur</name>
    <dbReference type="NCBI Taxonomy" id="55194"/>
    <lineage>
        <taxon>Eukaryota</taxon>
        <taxon>Fungi</taxon>
        <taxon>Dikarya</taxon>
        <taxon>Basidiomycota</taxon>
        <taxon>Ustilaginomycotina</taxon>
        <taxon>Malasseziomycetes</taxon>
        <taxon>Malasseziales</taxon>
        <taxon>Malasseziaceae</taxon>
        <taxon>Malassezia</taxon>
    </lineage>
</organism>
<feature type="transmembrane region" description="Helical" evidence="6">
    <location>
        <begin position="313"/>
        <end position="333"/>
    </location>
</feature>
<feature type="transmembrane region" description="Helical" evidence="6">
    <location>
        <begin position="684"/>
        <end position="703"/>
    </location>
</feature>
<protein>
    <recommendedName>
        <fullName evidence="7">Major facilitator superfamily (MFS) profile domain-containing protein</fullName>
    </recommendedName>
</protein>
<keyword evidence="2 6" id="KW-0812">Transmembrane</keyword>